<dbReference type="AlphaFoldDB" id="B9T044"/>
<accession>B9T044</accession>
<protein>
    <submittedName>
        <fullName evidence="1">Uncharacterized protein</fullName>
    </submittedName>
</protein>
<dbReference type="Proteomes" id="UP000008311">
    <property type="component" value="Unassembled WGS sequence"/>
</dbReference>
<sequence>MILYRQFSGYGRRSVELKITMLLSFGHRELQEALRGLDIAWNLGVDYICKRNATHNSAKEIVNRIHDLLSTLVRTLCSCVSGGEFVFPLVSYLWLELSFELSNVGQSSCSIAVNFNFRFLGHG</sequence>
<evidence type="ECO:0000313" key="1">
    <source>
        <dbReference type="EMBL" id="EEF30769.1"/>
    </source>
</evidence>
<organism evidence="1 2">
    <name type="scientific">Ricinus communis</name>
    <name type="common">Castor bean</name>
    <dbReference type="NCBI Taxonomy" id="3988"/>
    <lineage>
        <taxon>Eukaryota</taxon>
        <taxon>Viridiplantae</taxon>
        <taxon>Streptophyta</taxon>
        <taxon>Embryophyta</taxon>
        <taxon>Tracheophyta</taxon>
        <taxon>Spermatophyta</taxon>
        <taxon>Magnoliopsida</taxon>
        <taxon>eudicotyledons</taxon>
        <taxon>Gunneridae</taxon>
        <taxon>Pentapetalae</taxon>
        <taxon>rosids</taxon>
        <taxon>fabids</taxon>
        <taxon>Malpighiales</taxon>
        <taxon>Euphorbiaceae</taxon>
        <taxon>Acalyphoideae</taxon>
        <taxon>Acalypheae</taxon>
        <taxon>Ricinus</taxon>
    </lineage>
</organism>
<proteinExistence type="predicted"/>
<gene>
    <name evidence="1" type="ORF">RCOM_0469930</name>
</gene>
<name>B9T044_RICCO</name>
<dbReference type="InParanoid" id="B9T044"/>
<keyword evidence="2" id="KW-1185">Reference proteome</keyword>
<dbReference type="EMBL" id="EQ974295">
    <property type="protein sequence ID" value="EEF30769.1"/>
    <property type="molecule type" value="Genomic_DNA"/>
</dbReference>
<reference evidence="2" key="1">
    <citation type="journal article" date="2010" name="Nat. Biotechnol.">
        <title>Draft genome sequence of the oilseed species Ricinus communis.</title>
        <authorList>
            <person name="Chan A.P."/>
            <person name="Crabtree J."/>
            <person name="Zhao Q."/>
            <person name="Lorenzi H."/>
            <person name="Orvis J."/>
            <person name="Puiu D."/>
            <person name="Melake-Berhan A."/>
            <person name="Jones K.M."/>
            <person name="Redman J."/>
            <person name="Chen G."/>
            <person name="Cahoon E.B."/>
            <person name="Gedil M."/>
            <person name="Stanke M."/>
            <person name="Haas B.J."/>
            <person name="Wortman J.R."/>
            <person name="Fraser-Liggett C.M."/>
            <person name="Ravel J."/>
            <person name="Rabinowicz P.D."/>
        </authorList>
    </citation>
    <scope>NUCLEOTIDE SEQUENCE [LARGE SCALE GENOMIC DNA]</scope>
    <source>
        <strain evidence="2">cv. Hale</strain>
    </source>
</reference>
<evidence type="ECO:0000313" key="2">
    <source>
        <dbReference type="Proteomes" id="UP000008311"/>
    </source>
</evidence>